<protein>
    <submittedName>
        <fullName evidence="1">Uncharacterized protein</fullName>
    </submittedName>
</protein>
<name>A0ACC0CN10_9PEZI</name>
<gene>
    <name evidence="1" type="ORF">F4821DRAFT_18386</name>
</gene>
<accession>A0ACC0CN10</accession>
<keyword evidence="2" id="KW-1185">Reference proteome</keyword>
<evidence type="ECO:0000313" key="2">
    <source>
        <dbReference type="Proteomes" id="UP001497680"/>
    </source>
</evidence>
<comment type="caution">
    <text evidence="1">The sequence shown here is derived from an EMBL/GenBank/DDBJ whole genome shotgun (WGS) entry which is preliminary data.</text>
</comment>
<evidence type="ECO:0000313" key="1">
    <source>
        <dbReference type="EMBL" id="KAI6081746.1"/>
    </source>
</evidence>
<proteinExistence type="predicted"/>
<organism evidence="1 2">
    <name type="scientific">Hypoxylon rubiginosum</name>
    <dbReference type="NCBI Taxonomy" id="110542"/>
    <lineage>
        <taxon>Eukaryota</taxon>
        <taxon>Fungi</taxon>
        <taxon>Dikarya</taxon>
        <taxon>Ascomycota</taxon>
        <taxon>Pezizomycotina</taxon>
        <taxon>Sordariomycetes</taxon>
        <taxon>Xylariomycetidae</taxon>
        <taxon>Xylariales</taxon>
        <taxon>Hypoxylaceae</taxon>
        <taxon>Hypoxylon</taxon>
    </lineage>
</organism>
<dbReference type="Proteomes" id="UP001497680">
    <property type="component" value="Unassembled WGS sequence"/>
</dbReference>
<dbReference type="EMBL" id="MU394387">
    <property type="protein sequence ID" value="KAI6081746.1"/>
    <property type="molecule type" value="Genomic_DNA"/>
</dbReference>
<reference evidence="1 2" key="1">
    <citation type="journal article" date="2022" name="New Phytol.">
        <title>Ecological generalism drives hyperdiversity of secondary metabolite gene clusters in xylarialean endophytes.</title>
        <authorList>
            <person name="Franco M.E.E."/>
            <person name="Wisecaver J.H."/>
            <person name="Arnold A.E."/>
            <person name="Ju Y.M."/>
            <person name="Slot J.C."/>
            <person name="Ahrendt S."/>
            <person name="Moore L.P."/>
            <person name="Eastman K.E."/>
            <person name="Scott K."/>
            <person name="Konkel Z."/>
            <person name="Mondo S.J."/>
            <person name="Kuo A."/>
            <person name="Hayes R.D."/>
            <person name="Haridas S."/>
            <person name="Andreopoulos B."/>
            <person name="Riley R."/>
            <person name="LaButti K."/>
            <person name="Pangilinan J."/>
            <person name="Lipzen A."/>
            <person name="Amirebrahimi M."/>
            <person name="Yan J."/>
            <person name="Adam C."/>
            <person name="Keymanesh K."/>
            <person name="Ng V."/>
            <person name="Louie K."/>
            <person name="Northen T."/>
            <person name="Drula E."/>
            <person name="Henrissat B."/>
            <person name="Hsieh H.M."/>
            <person name="Youens-Clark K."/>
            <person name="Lutzoni F."/>
            <person name="Miadlikowska J."/>
            <person name="Eastwood D.C."/>
            <person name="Hamelin R.C."/>
            <person name="Grigoriev I.V."/>
            <person name="U'Ren J.M."/>
        </authorList>
    </citation>
    <scope>NUCLEOTIDE SEQUENCE [LARGE SCALE GENOMIC DNA]</scope>
    <source>
        <strain evidence="1 2">ER1909</strain>
    </source>
</reference>
<sequence>MTSTLSSVSKALLFLLLASPSLTTPIIEPDAAGTPTIAEIKPRATGDQNSPIDAEFDVTGWPLSAEFNCYVMLCVLGGNRVFQRIRNPSDRRTHYRQSGAYFVAFHDGNLGMRNAQRLDDSTVSAEEFPWESLAQGGSGAHLFPTTAAEQQAQGRALAARFSSTRQATPINRGDWIRIAFRGYSRGGYCEALHANPPDTSICHRNFQEHIGGHPEFQMKDFDQVLGSDYKLHIFSGSKKRSVEQPVSGVTVRRQVEERDIIEEGMQLAEREDTSQYDGSDMCVELAGGSNTCD</sequence>